<dbReference type="GO" id="GO:0005886">
    <property type="term" value="C:plasma membrane"/>
    <property type="evidence" value="ECO:0007669"/>
    <property type="project" value="UniProtKB-SubCell"/>
</dbReference>
<evidence type="ECO:0000313" key="10">
    <source>
        <dbReference type="Proteomes" id="UP000426246"/>
    </source>
</evidence>
<feature type="transmembrane region" description="Helical" evidence="8">
    <location>
        <begin position="166"/>
        <end position="183"/>
    </location>
</feature>
<evidence type="ECO:0000256" key="6">
    <source>
        <dbReference type="ARBA" id="ARBA00022989"/>
    </source>
</evidence>
<feature type="transmembrane region" description="Helical" evidence="8">
    <location>
        <begin position="61"/>
        <end position="83"/>
    </location>
</feature>
<evidence type="ECO:0000256" key="1">
    <source>
        <dbReference type="ARBA" id="ARBA00004651"/>
    </source>
</evidence>
<feature type="transmembrane region" description="Helical" evidence="8">
    <location>
        <begin position="6"/>
        <end position="24"/>
    </location>
</feature>
<name>A0A6B8RUS2_9BACL</name>
<keyword evidence="3" id="KW-0813">Transport</keyword>
<feature type="transmembrane region" description="Helical" evidence="8">
    <location>
        <begin position="279"/>
        <end position="306"/>
    </location>
</feature>
<keyword evidence="4" id="KW-1003">Cell membrane</keyword>
<dbReference type="RefSeq" id="WP_155704153.1">
    <property type="nucleotide sequence ID" value="NZ_CP034235.1"/>
</dbReference>
<dbReference type="InterPro" id="IPR004776">
    <property type="entry name" value="Mem_transp_PIN-like"/>
</dbReference>
<comment type="similarity">
    <text evidence="2">Belongs to the auxin efflux carrier (TC 2.A.69) family.</text>
</comment>
<keyword evidence="6 8" id="KW-1133">Transmembrane helix</keyword>
<dbReference type="Pfam" id="PF03547">
    <property type="entry name" value="Mem_trans"/>
    <property type="match status" value="2"/>
</dbReference>
<evidence type="ECO:0000256" key="8">
    <source>
        <dbReference type="SAM" id="Phobius"/>
    </source>
</evidence>
<dbReference type="PANTHER" id="PTHR36838:SF1">
    <property type="entry name" value="SLR1864 PROTEIN"/>
    <property type="match status" value="1"/>
</dbReference>
<accession>A0A6B8RUS2</accession>
<evidence type="ECO:0000256" key="5">
    <source>
        <dbReference type="ARBA" id="ARBA00022692"/>
    </source>
</evidence>
<dbReference type="EMBL" id="CP034235">
    <property type="protein sequence ID" value="QGQ99046.1"/>
    <property type="molecule type" value="Genomic_DNA"/>
</dbReference>
<evidence type="ECO:0000256" key="2">
    <source>
        <dbReference type="ARBA" id="ARBA00010145"/>
    </source>
</evidence>
<organism evidence="9 10">
    <name type="scientific">Paenibacillus psychroresistens</name>
    <dbReference type="NCBI Taxonomy" id="1778678"/>
    <lineage>
        <taxon>Bacteria</taxon>
        <taxon>Bacillati</taxon>
        <taxon>Bacillota</taxon>
        <taxon>Bacilli</taxon>
        <taxon>Bacillales</taxon>
        <taxon>Paenibacillaceae</taxon>
        <taxon>Paenibacillus</taxon>
    </lineage>
</organism>
<evidence type="ECO:0000256" key="3">
    <source>
        <dbReference type="ARBA" id="ARBA00022448"/>
    </source>
</evidence>
<feature type="transmembrane region" description="Helical" evidence="8">
    <location>
        <begin position="189"/>
        <end position="210"/>
    </location>
</feature>
<keyword evidence="5 8" id="KW-0812">Transmembrane</keyword>
<dbReference type="OrthoDB" id="527159at2"/>
<proteinExistence type="inferred from homology"/>
<dbReference type="PANTHER" id="PTHR36838">
    <property type="entry name" value="AUXIN EFFLUX CARRIER FAMILY PROTEIN"/>
    <property type="match status" value="1"/>
</dbReference>
<dbReference type="Gene3D" id="1.20.1530.20">
    <property type="match status" value="1"/>
</dbReference>
<reference evidence="10" key="1">
    <citation type="submission" date="2018-11" db="EMBL/GenBank/DDBJ databases">
        <title>Complete genome sequence of Paenibacillus sp. ML311-T8.</title>
        <authorList>
            <person name="Nam Y.-D."/>
            <person name="Kang J."/>
            <person name="Chung W.-H."/>
            <person name="Park Y.S."/>
        </authorList>
    </citation>
    <scope>NUCLEOTIDE SEQUENCE [LARGE SCALE GENOMIC DNA]</scope>
    <source>
        <strain evidence="10">ML311-T8</strain>
    </source>
</reference>
<keyword evidence="10" id="KW-1185">Reference proteome</keyword>
<gene>
    <name evidence="9" type="ORF">EHS13_31300</name>
</gene>
<dbReference type="GO" id="GO:0055085">
    <property type="term" value="P:transmembrane transport"/>
    <property type="evidence" value="ECO:0007669"/>
    <property type="project" value="InterPro"/>
</dbReference>
<dbReference type="KEGG" id="ppsc:EHS13_31300"/>
<dbReference type="AlphaFoldDB" id="A0A6B8RUS2"/>
<feature type="transmembrane region" description="Helical" evidence="8">
    <location>
        <begin position="222"/>
        <end position="244"/>
    </location>
</feature>
<sequence>MMILAIIQQIIMPIILLIGVGMILQRAFHLDMKTFSKLILYYYIPALTFVKIYEAKATTTLLWNVFGFLLLQFLVLFLIGKLVSKLGKHPKPMESSFSNSIVLTNNGNVGIPVNDLAFHHNPLALSIQMMVVLFELFLTFTYGLINASSATMGLMRTVIQFIKMPVLYCLILGLLFNLFQIKLPDFVWIPLNTVANGMLSLALVSIGAQIATLKLNSNTGTVLLSSFIRLIISPLIAYGIIYILDLHGTVAQALWIASAIPTSRNSASLALEYGNEPEFAAQTVLISTLFSSVTLTAVIYYAMILFP</sequence>
<protein>
    <submittedName>
        <fullName evidence="9">AEC family transporter</fullName>
    </submittedName>
</protein>
<evidence type="ECO:0000313" key="9">
    <source>
        <dbReference type="EMBL" id="QGQ99046.1"/>
    </source>
</evidence>
<dbReference type="Proteomes" id="UP000426246">
    <property type="component" value="Chromosome"/>
</dbReference>
<evidence type="ECO:0000256" key="7">
    <source>
        <dbReference type="ARBA" id="ARBA00023136"/>
    </source>
</evidence>
<evidence type="ECO:0000256" key="4">
    <source>
        <dbReference type="ARBA" id="ARBA00022475"/>
    </source>
</evidence>
<dbReference type="InterPro" id="IPR038770">
    <property type="entry name" value="Na+/solute_symporter_sf"/>
</dbReference>
<keyword evidence="7 8" id="KW-0472">Membrane</keyword>
<comment type="subcellular location">
    <subcellularLocation>
        <location evidence="1">Cell membrane</location>
        <topology evidence="1">Multi-pass membrane protein</topology>
    </subcellularLocation>
</comment>
<feature type="transmembrane region" description="Helical" evidence="8">
    <location>
        <begin position="123"/>
        <end position="145"/>
    </location>
</feature>